<organism evidence="1 2">
    <name type="scientific">Thauera propionica</name>
    <dbReference type="NCBI Taxonomy" id="2019431"/>
    <lineage>
        <taxon>Bacteria</taxon>
        <taxon>Pseudomonadati</taxon>
        <taxon>Pseudomonadota</taxon>
        <taxon>Betaproteobacteria</taxon>
        <taxon>Rhodocyclales</taxon>
        <taxon>Zoogloeaceae</taxon>
        <taxon>Thauera</taxon>
    </lineage>
</organism>
<dbReference type="InterPro" id="IPR003749">
    <property type="entry name" value="ThiS/MoaD-like"/>
</dbReference>
<dbReference type="Proteomes" id="UP000215181">
    <property type="component" value="Unassembled WGS sequence"/>
</dbReference>
<dbReference type="OrthoDB" id="7860782at2"/>
<dbReference type="CDD" id="cd17040">
    <property type="entry name" value="Ubl_MoaD_like"/>
    <property type="match status" value="1"/>
</dbReference>
<dbReference type="RefSeq" id="WP_094268369.1">
    <property type="nucleotide sequence ID" value="NZ_JAQVFK010000007.1"/>
</dbReference>
<reference evidence="1 2" key="1">
    <citation type="submission" date="2017-07" db="EMBL/GenBank/DDBJ databases">
        <title>Thauera sp. KNDSS-Mac4 genome sequence and assembly.</title>
        <authorList>
            <person name="Mayilraj S."/>
        </authorList>
    </citation>
    <scope>NUCLEOTIDE SEQUENCE [LARGE SCALE GENOMIC DNA]</scope>
    <source>
        <strain evidence="1 2">KNDSS-Mac4</strain>
    </source>
</reference>
<proteinExistence type="predicted"/>
<dbReference type="InterPro" id="IPR016155">
    <property type="entry name" value="Mopterin_synth/thiamin_S_b"/>
</dbReference>
<dbReference type="SUPFAM" id="SSF54285">
    <property type="entry name" value="MoaD/ThiS"/>
    <property type="match status" value="1"/>
</dbReference>
<sequence>METRVTIRIAFKLFASLSDYLPDGHRGNRLELDVDEGTTVAEMIHRYRVPERSAHLVLVNGHFVPPAERARRRLQDGDELAIWPPIAGG</sequence>
<dbReference type="Pfam" id="PF02597">
    <property type="entry name" value="ThiS"/>
    <property type="match status" value="1"/>
</dbReference>
<keyword evidence="2" id="KW-1185">Reference proteome</keyword>
<evidence type="ECO:0000313" key="2">
    <source>
        <dbReference type="Proteomes" id="UP000215181"/>
    </source>
</evidence>
<dbReference type="AlphaFoldDB" id="A0A235EY04"/>
<dbReference type="InterPro" id="IPR012675">
    <property type="entry name" value="Beta-grasp_dom_sf"/>
</dbReference>
<dbReference type="Gene3D" id="3.10.20.30">
    <property type="match status" value="1"/>
</dbReference>
<comment type="caution">
    <text evidence="1">The sequence shown here is derived from an EMBL/GenBank/DDBJ whole genome shotgun (WGS) entry which is preliminary data.</text>
</comment>
<protein>
    <submittedName>
        <fullName evidence="1">Molybdopterin synthase sulfur carrier subunit</fullName>
    </submittedName>
</protein>
<gene>
    <name evidence="1" type="ORF">CGK74_10120</name>
</gene>
<evidence type="ECO:0000313" key="1">
    <source>
        <dbReference type="EMBL" id="OYD53926.1"/>
    </source>
</evidence>
<accession>A0A235EY04</accession>
<name>A0A235EY04_9RHOO</name>
<dbReference type="EMBL" id="NOIH01000010">
    <property type="protein sequence ID" value="OYD53926.1"/>
    <property type="molecule type" value="Genomic_DNA"/>
</dbReference>